<dbReference type="InterPro" id="IPR011047">
    <property type="entry name" value="Quinoprotein_ADH-like_sf"/>
</dbReference>
<dbReference type="Proteomes" id="UP000316096">
    <property type="component" value="Unassembled WGS sequence"/>
</dbReference>
<dbReference type="PANTHER" id="PTHR34512">
    <property type="entry name" value="CELL SURFACE PROTEIN"/>
    <property type="match status" value="1"/>
</dbReference>
<dbReference type="Pfam" id="PF13360">
    <property type="entry name" value="PQQ_2"/>
    <property type="match status" value="1"/>
</dbReference>
<dbReference type="EMBL" id="VFOZ01000001">
    <property type="protein sequence ID" value="TQL99856.1"/>
    <property type="molecule type" value="Genomic_DNA"/>
</dbReference>
<evidence type="ECO:0000313" key="4">
    <source>
        <dbReference type="EMBL" id="TQL99856.1"/>
    </source>
</evidence>
<dbReference type="SUPFAM" id="SSF50998">
    <property type="entry name" value="Quinoprotein alcohol dehydrogenase-like"/>
    <property type="match status" value="1"/>
</dbReference>
<comment type="caution">
    <text evidence="4">The sequence shown here is derived from an EMBL/GenBank/DDBJ whole genome shotgun (WGS) entry which is preliminary data.</text>
</comment>
<evidence type="ECO:0000313" key="5">
    <source>
        <dbReference type="Proteomes" id="UP000316096"/>
    </source>
</evidence>
<feature type="chain" id="PRO_5039006227" evidence="2">
    <location>
        <begin position="27"/>
        <end position="427"/>
    </location>
</feature>
<feature type="domain" description="Pyrrolo-quinoline quinone repeat" evidence="3">
    <location>
        <begin position="105"/>
        <end position="338"/>
    </location>
</feature>
<keyword evidence="5" id="KW-1185">Reference proteome</keyword>
<dbReference type="PROSITE" id="PS51257">
    <property type="entry name" value="PROKAR_LIPOPROTEIN"/>
    <property type="match status" value="1"/>
</dbReference>
<dbReference type="InterPro" id="IPR002372">
    <property type="entry name" value="PQQ_rpt_dom"/>
</dbReference>
<evidence type="ECO:0000256" key="1">
    <source>
        <dbReference type="SAM" id="MobiDB-lite"/>
    </source>
</evidence>
<gene>
    <name evidence="4" type="ORF">FB559_5557</name>
</gene>
<name>A0A543CRW5_9ACTN</name>
<dbReference type="InterPro" id="IPR015943">
    <property type="entry name" value="WD40/YVTN_repeat-like_dom_sf"/>
</dbReference>
<dbReference type="AlphaFoldDB" id="A0A543CRW5"/>
<dbReference type="Gene3D" id="2.130.10.10">
    <property type="entry name" value="YVTN repeat-like/Quinoprotein amine dehydrogenase"/>
    <property type="match status" value="1"/>
</dbReference>
<organism evidence="4 5">
    <name type="scientific">Actinoallomurus bryophytorum</name>
    <dbReference type="NCBI Taxonomy" id="1490222"/>
    <lineage>
        <taxon>Bacteria</taxon>
        <taxon>Bacillati</taxon>
        <taxon>Actinomycetota</taxon>
        <taxon>Actinomycetes</taxon>
        <taxon>Streptosporangiales</taxon>
        <taxon>Thermomonosporaceae</taxon>
        <taxon>Actinoallomurus</taxon>
    </lineage>
</organism>
<protein>
    <submittedName>
        <fullName evidence="4">Outer membrane protein assembly factor BamB</fullName>
    </submittedName>
</protein>
<sequence length="427" mass="45528">MMMRGVGVRRFAGGALVATLALSACSGGPPEPAPSPPDRAGCLRDGTAPAPVPGGKGAGAIRWSVVLDRCGPAGSELPFGHDEAPWGYDYGWSATVAGGRLMLLRDGVVSAYSLRTGRSLWRRTLLPAPTKEAQWAEMSASADVVTVERGGEDSRYVFLDARTGSSLWSTDTGGEEAEFLLGGRYVIKADDEAIEGLALRTGRRLWRTAVPAPETAVSDGKVVYLSSVLSKSDRPPVQRRIVRVDAASGRRLADLPLPGPLRVDMDTAHGMLVLAVLGASTEPVTPIVKTIALQASTGRLLWARKHDVATGPGLFGQIDESAEAYTAVDPRTGRSLWTIPLGGHRPVMARPDYLVTLETERSAPGTGWIRGLAPRGRFLWTSPPLALPDYLTGTPETLLVITCDPWKPRERTGLCADHRLTAVSLTE</sequence>
<evidence type="ECO:0000259" key="3">
    <source>
        <dbReference type="Pfam" id="PF13360"/>
    </source>
</evidence>
<dbReference type="PANTHER" id="PTHR34512:SF30">
    <property type="entry name" value="OUTER MEMBRANE PROTEIN ASSEMBLY FACTOR BAMB"/>
    <property type="match status" value="1"/>
</dbReference>
<accession>A0A543CRW5</accession>
<proteinExistence type="predicted"/>
<evidence type="ECO:0000256" key="2">
    <source>
        <dbReference type="SAM" id="SignalP"/>
    </source>
</evidence>
<feature type="signal peptide" evidence="2">
    <location>
        <begin position="1"/>
        <end position="26"/>
    </location>
</feature>
<keyword evidence="2" id="KW-0732">Signal</keyword>
<feature type="region of interest" description="Disordered" evidence="1">
    <location>
        <begin position="26"/>
        <end position="54"/>
    </location>
</feature>
<reference evidence="4 5" key="1">
    <citation type="submission" date="2019-06" db="EMBL/GenBank/DDBJ databases">
        <title>Sequencing the genomes of 1000 actinobacteria strains.</title>
        <authorList>
            <person name="Klenk H.-P."/>
        </authorList>
    </citation>
    <scope>NUCLEOTIDE SEQUENCE [LARGE SCALE GENOMIC DNA]</scope>
    <source>
        <strain evidence="4 5">DSM 102200</strain>
    </source>
</reference>